<dbReference type="GO" id="GO:0005525">
    <property type="term" value="F:GTP binding"/>
    <property type="evidence" value="ECO:0007669"/>
    <property type="project" value="UniProtKB-KW"/>
</dbReference>
<dbReference type="InterPro" id="IPR045058">
    <property type="entry name" value="GIMA/IAN/Toc"/>
</dbReference>
<dbReference type="Pfam" id="PF04548">
    <property type="entry name" value="AIG1"/>
    <property type="match status" value="1"/>
</dbReference>
<keyword evidence="8" id="KW-1185">Reference proteome</keyword>
<keyword evidence="5" id="KW-1133">Transmembrane helix</keyword>
<evidence type="ECO:0000256" key="4">
    <source>
        <dbReference type="SAM" id="Coils"/>
    </source>
</evidence>
<feature type="transmembrane region" description="Helical" evidence="5">
    <location>
        <begin position="285"/>
        <end position="304"/>
    </location>
</feature>
<dbReference type="FunFam" id="3.40.50.300:FF:000366">
    <property type="entry name" value="GTPase, IMAP family member 2"/>
    <property type="match status" value="1"/>
</dbReference>
<dbReference type="STRING" id="1841481.ENSSLDP00000021101"/>
<accession>A0A3B4XZ93</accession>
<dbReference type="PANTHER" id="PTHR10903">
    <property type="entry name" value="GTPASE, IMAP FAMILY MEMBER-RELATED"/>
    <property type="match status" value="1"/>
</dbReference>
<protein>
    <submittedName>
        <fullName evidence="7">GTPase IMAP family member 4-like</fullName>
    </submittedName>
</protein>
<dbReference type="PANTHER" id="PTHR10903:SF186">
    <property type="entry name" value="GTPASE IMAP FAMILY MEMBER 4-LIKE-RELATED"/>
    <property type="match status" value="1"/>
</dbReference>
<name>A0A3B4XZ93_SERLL</name>
<proteinExistence type="inferred from homology"/>
<reference evidence="7" key="2">
    <citation type="submission" date="2025-09" db="UniProtKB">
        <authorList>
            <consortium name="Ensembl"/>
        </authorList>
    </citation>
    <scope>IDENTIFICATION</scope>
</reference>
<evidence type="ECO:0000256" key="2">
    <source>
        <dbReference type="ARBA" id="ARBA00022741"/>
    </source>
</evidence>
<evidence type="ECO:0000256" key="3">
    <source>
        <dbReference type="ARBA" id="ARBA00023134"/>
    </source>
</evidence>
<dbReference type="AlphaFoldDB" id="A0A3B4XZ93"/>
<feature type="domain" description="AIG1-type G" evidence="6">
    <location>
        <begin position="11"/>
        <end position="211"/>
    </location>
</feature>
<dbReference type="PROSITE" id="PS51720">
    <property type="entry name" value="G_AIG1"/>
    <property type="match status" value="1"/>
</dbReference>
<keyword evidence="2" id="KW-0547">Nucleotide-binding</keyword>
<keyword evidence="5" id="KW-0472">Membrane</keyword>
<dbReference type="SUPFAM" id="SSF52540">
    <property type="entry name" value="P-loop containing nucleoside triphosphate hydrolases"/>
    <property type="match status" value="1"/>
</dbReference>
<dbReference type="InterPro" id="IPR027417">
    <property type="entry name" value="P-loop_NTPase"/>
</dbReference>
<keyword evidence="4" id="KW-0175">Coiled coil</keyword>
<evidence type="ECO:0000256" key="5">
    <source>
        <dbReference type="SAM" id="Phobius"/>
    </source>
</evidence>
<dbReference type="CDD" id="cd01852">
    <property type="entry name" value="AIG1"/>
    <property type="match status" value="1"/>
</dbReference>
<sequence length="312" mass="33041">MAYRQLEAEEPSDFRIALVGKTGVGKSAAGNTILGTKAFKSQLSPSSLTEKCQKETGAVAGRTLAVVDTPGLFETGKEEKEVKKEIAKAISLAAPGPHVFLIVIQPNRFPEEEQETMKILQEMFGKKSRNYTVALFTHGDELKEEGVSIETFISQNQLLRDFISQCDGGYHVFNNRDKDLLQVTELLTKINIMVQRNGGNCYTNEMFEEAERAIREEMERLKRENQDIAQEEARRKAEEDNSFIKAVLMGAAVGAGVGAGAGAVVGGPVAGLVGGVGGASVGGPVGAGAGAAVGGAVGAAAVAVKKRACIIQ</sequence>
<dbReference type="OrthoDB" id="5985928at2759"/>
<dbReference type="RefSeq" id="XP_023252307.1">
    <property type="nucleotide sequence ID" value="XM_023396539.1"/>
</dbReference>
<organism evidence="7 8">
    <name type="scientific">Seriola lalandi dorsalis</name>
    <dbReference type="NCBI Taxonomy" id="1841481"/>
    <lineage>
        <taxon>Eukaryota</taxon>
        <taxon>Metazoa</taxon>
        <taxon>Chordata</taxon>
        <taxon>Craniata</taxon>
        <taxon>Vertebrata</taxon>
        <taxon>Euteleostomi</taxon>
        <taxon>Actinopterygii</taxon>
        <taxon>Neopterygii</taxon>
        <taxon>Teleostei</taxon>
        <taxon>Neoteleostei</taxon>
        <taxon>Acanthomorphata</taxon>
        <taxon>Carangaria</taxon>
        <taxon>Carangiformes</taxon>
        <taxon>Carangidae</taxon>
        <taxon>Seriola</taxon>
    </lineage>
</organism>
<evidence type="ECO:0000313" key="8">
    <source>
        <dbReference type="Proteomes" id="UP000261360"/>
    </source>
</evidence>
<dbReference type="GeneID" id="111646942"/>
<evidence type="ECO:0000259" key="6">
    <source>
        <dbReference type="PROSITE" id="PS51720"/>
    </source>
</evidence>
<dbReference type="Gene3D" id="3.40.50.300">
    <property type="entry name" value="P-loop containing nucleotide triphosphate hydrolases"/>
    <property type="match status" value="1"/>
</dbReference>
<reference evidence="7" key="1">
    <citation type="submission" date="2025-08" db="UniProtKB">
        <authorList>
            <consortium name="Ensembl"/>
        </authorList>
    </citation>
    <scope>IDENTIFICATION</scope>
</reference>
<keyword evidence="5" id="KW-0812">Transmembrane</keyword>
<feature type="coiled-coil region" evidence="4">
    <location>
        <begin position="204"/>
        <end position="241"/>
    </location>
</feature>
<dbReference type="Ensembl" id="ENSSLDT00000021798.1">
    <property type="protein sequence ID" value="ENSSLDP00000021101.1"/>
    <property type="gene ID" value="ENSSLDG00000016501.1"/>
</dbReference>
<keyword evidence="3" id="KW-0342">GTP-binding</keyword>
<dbReference type="KEGG" id="slal:111646942"/>
<evidence type="ECO:0000313" key="7">
    <source>
        <dbReference type="Ensembl" id="ENSSLDP00000021101.1"/>
    </source>
</evidence>
<comment type="similarity">
    <text evidence="1">Belongs to the TRAFAC class TrmE-Era-EngA-EngB-Septin-like GTPase superfamily. AIG1/Toc34/Toc159-like paraseptin GTPase family. IAN subfamily.</text>
</comment>
<feature type="transmembrane region" description="Helical" evidence="5">
    <location>
        <begin position="243"/>
        <end position="265"/>
    </location>
</feature>
<dbReference type="Proteomes" id="UP000261360">
    <property type="component" value="Unplaced"/>
</dbReference>
<evidence type="ECO:0000256" key="1">
    <source>
        <dbReference type="ARBA" id="ARBA00008535"/>
    </source>
</evidence>
<dbReference type="InterPro" id="IPR006703">
    <property type="entry name" value="G_AIG1"/>
</dbReference>
<dbReference type="GeneTree" id="ENSGT01120000271858"/>